<evidence type="ECO:0000256" key="10">
    <source>
        <dbReference type="SAM" id="MobiDB-lite"/>
    </source>
</evidence>
<dbReference type="Pfam" id="PF00097">
    <property type="entry name" value="zf-C3HC4"/>
    <property type="match status" value="1"/>
</dbReference>
<feature type="compositionally biased region" description="Polar residues" evidence="10">
    <location>
        <begin position="37"/>
        <end position="57"/>
    </location>
</feature>
<feature type="region of interest" description="Disordered" evidence="10">
    <location>
        <begin position="1"/>
        <end position="109"/>
    </location>
</feature>
<evidence type="ECO:0000256" key="6">
    <source>
        <dbReference type="ARBA" id="ARBA00022806"/>
    </source>
</evidence>
<reference evidence="14 15" key="1">
    <citation type="submission" date="2024-09" db="EMBL/GenBank/DDBJ databases">
        <title>Itraconazole resistance in Madurella fahalii resulting from another homologue of gene encoding cytochrome P450 14-alpha sterol demethylase (CYP51).</title>
        <authorList>
            <person name="Yoshioka I."/>
            <person name="Fahal A.H."/>
            <person name="Kaneko S."/>
            <person name="Yaguchi T."/>
        </authorList>
    </citation>
    <scope>NUCLEOTIDE SEQUENCE [LARGE SCALE GENOMIC DNA]</scope>
    <source>
        <strain evidence="14 15">IFM 68171</strain>
    </source>
</reference>
<feature type="domain" description="Helicase C-terminal" evidence="13">
    <location>
        <begin position="736"/>
        <end position="900"/>
    </location>
</feature>
<name>A0ABQ0GT28_9PEZI</name>
<evidence type="ECO:0000256" key="3">
    <source>
        <dbReference type="ARBA" id="ARBA00022741"/>
    </source>
</evidence>
<dbReference type="InterPro" id="IPR038718">
    <property type="entry name" value="SNF2-like_sf"/>
</dbReference>
<dbReference type="InterPro" id="IPR001841">
    <property type="entry name" value="Znf_RING"/>
</dbReference>
<dbReference type="InterPro" id="IPR050628">
    <property type="entry name" value="SNF2_RAD54_helicase_TF"/>
</dbReference>
<feature type="compositionally biased region" description="Basic and acidic residues" evidence="10">
    <location>
        <begin position="94"/>
        <end position="109"/>
    </location>
</feature>
<dbReference type="Gene3D" id="3.30.40.10">
    <property type="entry name" value="Zinc/RING finger domain, C3HC4 (zinc finger)"/>
    <property type="match status" value="1"/>
</dbReference>
<protein>
    <submittedName>
        <fullName evidence="14">DNA repair protein RAD16</fullName>
    </submittedName>
</protein>
<dbReference type="SUPFAM" id="SSF57850">
    <property type="entry name" value="RING/U-box"/>
    <property type="match status" value="1"/>
</dbReference>
<dbReference type="PANTHER" id="PTHR45626:SF17">
    <property type="entry name" value="HELICASE-LIKE TRANSCRIPTION FACTOR"/>
    <property type="match status" value="1"/>
</dbReference>
<keyword evidence="6" id="KW-0347">Helicase</keyword>
<evidence type="ECO:0000256" key="2">
    <source>
        <dbReference type="ARBA" id="ARBA00022723"/>
    </source>
</evidence>
<accession>A0ABQ0GT28</accession>
<evidence type="ECO:0000256" key="8">
    <source>
        <dbReference type="ARBA" id="ARBA00022840"/>
    </source>
</evidence>
<feature type="compositionally biased region" description="Basic residues" evidence="10">
    <location>
        <begin position="645"/>
        <end position="654"/>
    </location>
</feature>
<keyword evidence="3" id="KW-0547">Nucleotide-binding</keyword>
<dbReference type="SMART" id="SM00490">
    <property type="entry name" value="HELICc"/>
    <property type="match status" value="1"/>
</dbReference>
<evidence type="ECO:0000256" key="4">
    <source>
        <dbReference type="ARBA" id="ARBA00022771"/>
    </source>
</evidence>
<evidence type="ECO:0000313" key="14">
    <source>
        <dbReference type="EMBL" id="GAB1320862.1"/>
    </source>
</evidence>
<feature type="compositionally biased region" description="Basic residues" evidence="10">
    <location>
        <begin position="676"/>
        <end position="699"/>
    </location>
</feature>
<evidence type="ECO:0000313" key="15">
    <source>
        <dbReference type="Proteomes" id="UP001628179"/>
    </source>
</evidence>
<evidence type="ECO:0000259" key="13">
    <source>
        <dbReference type="PROSITE" id="PS51194"/>
    </source>
</evidence>
<keyword evidence="15" id="KW-1185">Reference proteome</keyword>
<feature type="compositionally biased region" description="Basic and acidic residues" evidence="10">
    <location>
        <begin position="60"/>
        <end position="81"/>
    </location>
</feature>
<sequence>MASPAGPSGDPTIPLHGGSGSELVTNPMTAPYPSPTPNAAETFTGSSFGLQQAQGQAQREPVHKAKRRCGDRDKSAKDYWRRQYATSLAQHNSDQPELKRKDTGGGEDWYRSKRQRASEGLAALQNEQSVLLTAAVDKDGPIAARAKLGDVSMQNDTSCKTTIEQLGIMRKDIDPANQKALQELSLLQEATLSFGVSRCKPVSGKWRLSGFGTPLYHHQLIGVRWMLGREMAPHGPNGGILADEMGLGKTVQLLACMSQNLPAKNARVDKTLVVAPKKLLYQWFNEIKNHCINKEMKRVFIYASNTVMMDRQWEDESIILTNYEQIQRQLPPKDKLEEIEKLRAARDPAWKTALQKHGGPLFQTTWHRIVLDEAHAINNRSSQTSRACRNLISNLRWVLTGTPMTNSMDEFFSYLDFLMTRYNHFNEYRDAMGDIESQEQHKEKLAMIYQEISLRRRVGDKFMGKPIIQIPKTHPPEVINVAFSPLEHGIYREIRDRYTQICDDANTSAALGGTSVVPKEEIAKLFHFLRYFSSHPALLRPECLASNENPEIKGPEPLEVTTTVIHFYCRLCRNVLEEPRIGVCGHAFCKRCISAYRKVKREARCLSCNAQVTLERTKPAGDDCFYPISHHEGLAGVLDGSCQKGKQRTATQRRKPGDDECGLQPRLAAGAANKDGRRKNSAKRKSKSTGRRERGKIKKARTDDGMGPMRANARAFLRRCDEEPWNPIPHGVKTRAALELVQKWQKEAPEDNIIIFVQWIPMLCILGRMLFQNGFPFVYFWGEMGNGEQQRSIQVFQKVSEVKVMLISLSCGAHGLNLTAANRAIVFDHWWHKCLEHQAFARIHRIGQTKEVHTAKLVVKESLDEKILKMQAAKEETIASTMEAGALTRKPTRLEIRDLLCKDGQLDEELLAGVDMDDSDNNDNGSSMAGISSDDDDNSDGNSNNDSDYMCTDDDSDGD</sequence>
<feature type="compositionally biased region" description="Polar residues" evidence="10">
    <location>
        <begin position="84"/>
        <end position="93"/>
    </location>
</feature>
<proteinExistence type="inferred from homology"/>
<dbReference type="InterPro" id="IPR014001">
    <property type="entry name" value="Helicase_ATP-bd"/>
</dbReference>
<dbReference type="InterPro" id="IPR017907">
    <property type="entry name" value="Znf_RING_CS"/>
</dbReference>
<keyword evidence="7" id="KW-0862">Zinc</keyword>
<dbReference type="InterPro" id="IPR049730">
    <property type="entry name" value="SNF2/RAD54-like_C"/>
</dbReference>
<dbReference type="InterPro" id="IPR018957">
    <property type="entry name" value="Znf_C3HC4_RING-type"/>
</dbReference>
<feature type="domain" description="Helicase ATP-binding" evidence="12">
    <location>
        <begin position="230"/>
        <end position="421"/>
    </location>
</feature>
<evidence type="ECO:0000256" key="9">
    <source>
        <dbReference type="PROSITE-ProRule" id="PRU00175"/>
    </source>
</evidence>
<dbReference type="PROSITE" id="PS51192">
    <property type="entry name" value="HELICASE_ATP_BIND_1"/>
    <property type="match status" value="1"/>
</dbReference>
<keyword evidence="8" id="KW-0067">ATP-binding</keyword>
<dbReference type="Gene3D" id="3.40.50.300">
    <property type="entry name" value="P-loop containing nucleotide triphosphate hydrolases"/>
    <property type="match status" value="1"/>
</dbReference>
<dbReference type="EMBL" id="BAAFSV010000006">
    <property type="protein sequence ID" value="GAB1320862.1"/>
    <property type="molecule type" value="Genomic_DNA"/>
</dbReference>
<dbReference type="SUPFAM" id="SSF52540">
    <property type="entry name" value="P-loop containing nucleoside triphosphate hydrolases"/>
    <property type="match status" value="2"/>
</dbReference>
<dbReference type="Proteomes" id="UP001628179">
    <property type="component" value="Unassembled WGS sequence"/>
</dbReference>
<dbReference type="SMART" id="SM00184">
    <property type="entry name" value="RING"/>
    <property type="match status" value="1"/>
</dbReference>
<evidence type="ECO:0000259" key="12">
    <source>
        <dbReference type="PROSITE" id="PS51192"/>
    </source>
</evidence>
<feature type="domain" description="RING-type" evidence="11">
    <location>
        <begin position="569"/>
        <end position="609"/>
    </location>
</feature>
<dbReference type="GeneID" id="98181814"/>
<keyword evidence="4 9" id="KW-0863">Zinc-finger</keyword>
<dbReference type="SMART" id="SM00487">
    <property type="entry name" value="DEXDc"/>
    <property type="match status" value="1"/>
</dbReference>
<dbReference type="InterPro" id="IPR001650">
    <property type="entry name" value="Helicase_C-like"/>
</dbReference>
<keyword evidence="2" id="KW-0479">Metal-binding</keyword>
<keyword evidence="5" id="KW-0378">Hydrolase</keyword>
<evidence type="ECO:0000259" key="11">
    <source>
        <dbReference type="PROSITE" id="PS50089"/>
    </source>
</evidence>
<comment type="caution">
    <text evidence="14">The sequence shown here is derived from an EMBL/GenBank/DDBJ whole genome shotgun (WGS) entry which is preliminary data.</text>
</comment>
<comment type="similarity">
    <text evidence="1">Belongs to the SNF2/RAD54 helicase family.</text>
</comment>
<feature type="compositionally biased region" description="Low complexity" evidence="10">
    <location>
        <begin position="940"/>
        <end position="950"/>
    </location>
</feature>
<dbReference type="PROSITE" id="PS51194">
    <property type="entry name" value="HELICASE_CTER"/>
    <property type="match status" value="1"/>
</dbReference>
<organism evidence="14 15">
    <name type="scientific">Madurella fahalii</name>
    <dbReference type="NCBI Taxonomy" id="1157608"/>
    <lineage>
        <taxon>Eukaryota</taxon>
        <taxon>Fungi</taxon>
        <taxon>Dikarya</taxon>
        <taxon>Ascomycota</taxon>
        <taxon>Pezizomycotina</taxon>
        <taxon>Sordariomycetes</taxon>
        <taxon>Sordariomycetidae</taxon>
        <taxon>Sordariales</taxon>
        <taxon>Sordariales incertae sedis</taxon>
        <taxon>Madurella</taxon>
    </lineage>
</organism>
<dbReference type="PROSITE" id="PS50089">
    <property type="entry name" value="ZF_RING_2"/>
    <property type="match status" value="1"/>
</dbReference>
<gene>
    <name evidence="14" type="ORF">MFIFM68171_11072</name>
</gene>
<dbReference type="CDD" id="cd18008">
    <property type="entry name" value="DEXDc_SHPRH-like"/>
    <property type="match status" value="1"/>
</dbReference>
<dbReference type="Pfam" id="PF00176">
    <property type="entry name" value="SNF2-rel_dom"/>
    <property type="match status" value="1"/>
</dbReference>
<evidence type="ECO:0000256" key="1">
    <source>
        <dbReference type="ARBA" id="ARBA00007025"/>
    </source>
</evidence>
<dbReference type="Pfam" id="PF00271">
    <property type="entry name" value="Helicase_C"/>
    <property type="match status" value="1"/>
</dbReference>
<dbReference type="CDD" id="cd18793">
    <property type="entry name" value="SF2_C_SNF"/>
    <property type="match status" value="1"/>
</dbReference>
<evidence type="ECO:0000256" key="5">
    <source>
        <dbReference type="ARBA" id="ARBA00022801"/>
    </source>
</evidence>
<dbReference type="PROSITE" id="PS00518">
    <property type="entry name" value="ZF_RING_1"/>
    <property type="match status" value="1"/>
</dbReference>
<feature type="region of interest" description="Disordered" evidence="10">
    <location>
        <begin position="913"/>
        <end position="959"/>
    </location>
</feature>
<dbReference type="InterPro" id="IPR027417">
    <property type="entry name" value="P-loop_NTPase"/>
</dbReference>
<feature type="region of interest" description="Disordered" evidence="10">
    <location>
        <begin position="645"/>
        <end position="705"/>
    </location>
</feature>
<dbReference type="Gene3D" id="3.40.50.10810">
    <property type="entry name" value="Tandem AAA-ATPase domain"/>
    <property type="match status" value="1"/>
</dbReference>
<dbReference type="InterPro" id="IPR000330">
    <property type="entry name" value="SNF2_N"/>
</dbReference>
<evidence type="ECO:0000256" key="7">
    <source>
        <dbReference type="ARBA" id="ARBA00022833"/>
    </source>
</evidence>
<dbReference type="RefSeq" id="XP_070922592.1">
    <property type="nucleotide sequence ID" value="XM_071066491.1"/>
</dbReference>
<dbReference type="InterPro" id="IPR013083">
    <property type="entry name" value="Znf_RING/FYVE/PHD"/>
</dbReference>
<dbReference type="PANTHER" id="PTHR45626">
    <property type="entry name" value="TRANSCRIPTION TERMINATION FACTOR 2-RELATED"/>
    <property type="match status" value="1"/>
</dbReference>